<dbReference type="PROSITE" id="PS00061">
    <property type="entry name" value="ADH_SHORT"/>
    <property type="match status" value="1"/>
</dbReference>
<feature type="domain" description="Ketoreductase" evidence="3">
    <location>
        <begin position="7"/>
        <end position="148"/>
    </location>
</feature>
<dbReference type="InterPro" id="IPR036291">
    <property type="entry name" value="NAD(P)-bd_dom_sf"/>
</dbReference>
<dbReference type="PANTHER" id="PTHR43669">
    <property type="entry name" value="5-KETO-D-GLUCONATE 5-REDUCTASE"/>
    <property type="match status" value="1"/>
</dbReference>
<dbReference type="KEGG" id="lck:HN018_12575"/>
<keyword evidence="5" id="KW-1185">Reference proteome</keyword>
<proteinExistence type="inferred from homology"/>
<dbReference type="NCBIfam" id="NF005559">
    <property type="entry name" value="PRK07231.1"/>
    <property type="match status" value="1"/>
</dbReference>
<dbReference type="EMBL" id="CP053708">
    <property type="protein sequence ID" value="QKE90766.1"/>
    <property type="molecule type" value="Genomic_DNA"/>
</dbReference>
<dbReference type="Pfam" id="PF13561">
    <property type="entry name" value="adh_short_C2"/>
    <property type="match status" value="1"/>
</dbReference>
<dbReference type="GO" id="GO:0016491">
    <property type="term" value="F:oxidoreductase activity"/>
    <property type="evidence" value="ECO:0007669"/>
    <property type="project" value="UniProtKB-KW"/>
</dbReference>
<keyword evidence="2" id="KW-0560">Oxidoreductase</keyword>
<evidence type="ECO:0000313" key="5">
    <source>
        <dbReference type="Proteomes" id="UP000500767"/>
    </source>
</evidence>
<dbReference type="Gene3D" id="3.40.50.720">
    <property type="entry name" value="NAD(P)-binding Rossmann-like Domain"/>
    <property type="match status" value="1"/>
</dbReference>
<dbReference type="PRINTS" id="PR00080">
    <property type="entry name" value="SDRFAMILY"/>
</dbReference>
<dbReference type="InterPro" id="IPR057326">
    <property type="entry name" value="KR_dom"/>
</dbReference>
<dbReference type="PANTHER" id="PTHR43669:SF3">
    <property type="entry name" value="ALCOHOL DEHYDROGENASE, PUTATIVE (AFU_ORTHOLOGUE AFUA_3G03445)-RELATED"/>
    <property type="match status" value="1"/>
</dbReference>
<gene>
    <name evidence="4" type="ORF">HN018_12575</name>
</gene>
<organism evidence="4 5">
    <name type="scientific">Lichenicola cladoniae</name>
    <dbReference type="NCBI Taxonomy" id="1484109"/>
    <lineage>
        <taxon>Bacteria</taxon>
        <taxon>Pseudomonadati</taxon>
        <taxon>Pseudomonadota</taxon>
        <taxon>Alphaproteobacteria</taxon>
        <taxon>Acetobacterales</taxon>
        <taxon>Acetobacteraceae</taxon>
        <taxon>Lichenicola</taxon>
    </lineage>
</organism>
<protein>
    <submittedName>
        <fullName evidence="4">SDR family oxidoreductase</fullName>
    </submittedName>
</protein>
<dbReference type="AlphaFoldDB" id="A0A6M8HR48"/>
<dbReference type="FunFam" id="3.40.50.720:FF:000084">
    <property type="entry name" value="Short-chain dehydrogenase reductase"/>
    <property type="match status" value="1"/>
</dbReference>
<evidence type="ECO:0000313" key="4">
    <source>
        <dbReference type="EMBL" id="QKE90766.1"/>
    </source>
</evidence>
<dbReference type="CDD" id="cd05233">
    <property type="entry name" value="SDR_c"/>
    <property type="match status" value="1"/>
</dbReference>
<reference evidence="4 5" key="1">
    <citation type="journal article" date="2014" name="World J. Microbiol. Biotechnol.">
        <title>Biodiversity and physiological characteristics of Antarctic and Arctic lichens-associated bacteria.</title>
        <authorList>
            <person name="Lee Y.M."/>
            <person name="Kim E.H."/>
            <person name="Lee H.K."/>
            <person name="Hong S.G."/>
        </authorList>
    </citation>
    <scope>NUCLEOTIDE SEQUENCE [LARGE SCALE GENOMIC DNA]</scope>
    <source>
        <strain evidence="4 5">PAMC 26569</strain>
    </source>
</reference>
<evidence type="ECO:0000256" key="2">
    <source>
        <dbReference type="ARBA" id="ARBA00023002"/>
    </source>
</evidence>
<evidence type="ECO:0000256" key="1">
    <source>
        <dbReference type="ARBA" id="ARBA00006484"/>
    </source>
</evidence>
<dbReference type="RefSeq" id="WP_171836353.1">
    <property type="nucleotide sequence ID" value="NZ_CP053708.1"/>
</dbReference>
<comment type="similarity">
    <text evidence="1">Belongs to the short-chain dehydrogenases/reductases (SDR) family.</text>
</comment>
<evidence type="ECO:0000259" key="3">
    <source>
        <dbReference type="SMART" id="SM00822"/>
    </source>
</evidence>
<dbReference type="PRINTS" id="PR00081">
    <property type="entry name" value="GDHRDH"/>
</dbReference>
<accession>A0A6M8HR48</accession>
<sequence length="254" mass="25891">MNLLEGKVALVTGGTSGIGRASAILFAREGARVALTGRRIEEGRAVVAEIEAAGGTAVFIQADLGNIGGIPGIIAEVVARYGRLDVAFNNAGVGGGGPIETLNEAAWDRIVDTNLKSAFFCLQAEVAQIRKQGGGGAIVFNGSVLANIAAPGTSIYSASKGGISSLTRAAAVELGPFGIRVNSVNPSITRTPMTTSRIETNAEGAESHPFANGIPLGRLAEPEEMAEVALFLLSDRASYVNGQVLVVDGGQSAT</sequence>
<dbReference type="InterPro" id="IPR020904">
    <property type="entry name" value="Sc_DH/Rdtase_CS"/>
</dbReference>
<dbReference type="Proteomes" id="UP000500767">
    <property type="component" value="Chromosome"/>
</dbReference>
<dbReference type="SMART" id="SM00822">
    <property type="entry name" value="PKS_KR"/>
    <property type="match status" value="1"/>
</dbReference>
<dbReference type="InterPro" id="IPR002347">
    <property type="entry name" value="SDR_fam"/>
</dbReference>
<dbReference type="SUPFAM" id="SSF51735">
    <property type="entry name" value="NAD(P)-binding Rossmann-fold domains"/>
    <property type="match status" value="1"/>
</dbReference>
<name>A0A6M8HR48_9PROT</name>